<dbReference type="InterPro" id="IPR012854">
    <property type="entry name" value="Cu_amine_oxidase-like_N"/>
</dbReference>
<keyword evidence="3" id="KW-1185">Reference proteome</keyword>
<dbReference type="Proteomes" id="UP000323521">
    <property type="component" value="Chromosome"/>
</dbReference>
<dbReference type="InterPro" id="IPR036582">
    <property type="entry name" value="Mao_N_sf"/>
</dbReference>
<accession>A0A3G1KYJ6</accession>
<evidence type="ECO:0000313" key="2">
    <source>
        <dbReference type="EMBL" id="ATW27511.1"/>
    </source>
</evidence>
<dbReference type="Gene3D" id="2.120.10.30">
    <property type="entry name" value="TolB, C-terminal domain"/>
    <property type="match status" value="1"/>
</dbReference>
<sequence>MTKSKLWLWTVIAIFFLAGDGLSSPVLADQPVITVTINGQRIELPEPPRIRSDESNYLWLIVPVREISNALGASVTWDPATNVATVIKDNQTIKLKPDDREVWENGHQFELATSPQIINNRLQVSLNFLASALGGRARWDQAASMAQITISQPIQLPKPERIETAAFDARVAFTSDGHLWLVDGRQAESIPIRLTGAGLVEIVGWSSNGEWLAYLQSDSSDEYASKQYLWVVKADGTDAIQLDERPVYITPSWSPTENLLAYTTQDPQEGYIPDGNLKISSLKTGVAATTALWPQNSEIIESLAWAPDGKSLAISLPRNEKQPLRIDQVTLKGDHTNLLTLGEAGKMENGSYTRVATGLKWSPNGRYLAYYLKPNSASISADGVAIQVLNIAQKKSIDLGGGLAYVQWFDWAPDSSQLGYIVGGGREATIQKRLHIVDVETGQITDCGQTGQVDTQPRWLSTPANGILFCRGTETLGWEGQEQAGVLVPGQRIWHRTADGKELAVTSGPVDTADYAPCLSPDGQGLLFLRLTDYNCGSLYYQPMAGGPPKELIRGVSGEPGYYGNYYPEWINIY</sequence>
<dbReference type="EMBL" id="CP017634">
    <property type="protein sequence ID" value="ATW27511.1"/>
    <property type="molecule type" value="Genomic_DNA"/>
</dbReference>
<name>A0A3G1KYJ6_FORW1</name>
<evidence type="ECO:0000313" key="3">
    <source>
        <dbReference type="Proteomes" id="UP000323521"/>
    </source>
</evidence>
<dbReference type="Pfam" id="PF07833">
    <property type="entry name" value="Cu_amine_oxidN1"/>
    <property type="match status" value="1"/>
</dbReference>
<proteinExistence type="predicted"/>
<dbReference type="OrthoDB" id="9774911at2"/>
<dbReference type="SUPFAM" id="SSF82171">
    <property type="entry name" value="DPP6 N-terminal domain-like"/>
    <property type="match status" value="1"/>
</dbReference>
<dbReference type="SUPFAM" id="SSF55383">
    <property type="entry name" value="Copper amine oxidase, domain N"/>
    <property type="match status" value="1"/>
</dbReference>
<dbReference type="PANTHER" id="PTHR36842">
    <property type="entry name" value="PROTEIN TOLB HOMOLOG"/>
    <property type="match status" value="1"/>
</dbReference>
<dbReference type="AlphaFoldDB" id="A0A3G1KYJ6"/>
<organism evidence="2 3">
    <name type="scientific">Formimonas warabiya</name>
    <dbReference type="NCBI Taxonomy" id="1761012"/>
    <lineage>
        <taxon>Bacteria</taxon>
        <taxon>Bacillati</taxon>
        <taxon>Bacillota</taxon>
        <taxon>Clostridia</taxon>
        <taxon>Eubacteriales</taxon>
        <taxon>Peptococcaceae</taxon>
        <taxon>Candidatus Formimonas</taxon>
    </lineage>
</organism>
<feature type="domain" description="Copper amine oxidase-like N-terminal" evidence="1">
    <location>
        <begin position="37"/>
        <end position="145"/>
    </location>
</feature>
<protein>
    <recommendedName>
        <fullName evidence="1">Copper amine oxidase-like N-terminal domain-containing protein</fullName>
    </recommendedName>
</protein>
<reference evidence="2 3" key="1">
    <citation type="submission" date="2016-10" db="EMBL/GenBank/DDBJ databases">
        <title>Complete Genome Sequence of Peptococcaceae strain DCMF.</title>
        <authorList>
            <person name="Edwards R.J."/>
            <person name="Holland S.I."/>
            <person name="Deshpande N.P."/>
            <person name="Wong Y.K."/>
            <person name="Ertan H."/>
            <person name="Manefield M."/>
            <person name="Russell T.L."/>
            <person name="Lee M.J."/>
        </authorList>
    </citation>
    <scope>NUCLEOTIDE SEQUENCE [LARGE SCALE GENOMIC DNA]</scope>
    <source>
        <strain evidence="2 3">DCMF</strain>
    </source>
</reference>
<dbReference type="PANTHER" id="PTHR36842:SF1">
    <property type="entry name" value="PROTEIN TOLB"/>
    <property type="match status" value="1"/>
</dbReference>
<gene>
    <name evidence="2" type="ORF">DCMF_24615</name>
</gene>
<dbReference type="InterPro" id="IPR011042">
    <property type="entry name" value="6-blade_b-propeller_TolB-like"/>
</dbReference>
<dbReference type="KEGG" id="fwa:DCMF_24615"/>
<evidence type="ECO:0000259" key="1">
    <source>
        <dbReference type="Pfam" id="PF07833"/>
    </source>
</evidence>
<dbReference type="RefSeq" id="WP_148136879.1">
    <property type="nucleotide sequence ID" value="NZ_CP017634.1"/>
</dbReference>
<dbReference type="Gene3D" id="3.30.457.10">
    <property type="entry name" value="Copper amine oxidase-like, N-terminal domain"/>
    <property type="match status" value="1"/>
</dbReference>